<keyword evidence="1" id="KW-0479">Metal-binding</keyword>
<proteinExistence type="predicted"/>
<dbReference type="AlphaFoldDB" id="A0A1Y6D4M8"/>
<evidence type="ECO:0000259" key="2">
    <source>
        <dbReference type="PROSITE" id="PS50966"/>
    </source>
</evidence>
<dbReference type="PROSITE" id="PS50966">
    <property type="entry name" value="ZF_SWIM"/>
    <property type="match status" value="1"/>
</dbReference>
<sequence>MPDLDDWITRQSLAEYAGPKVFQRGLDYFQASSVTRLRDIGHRVSARVSGSEDYEVELWTDGEEFEYACTCPHAAEGNFCKHCVAAGLAFLDGRRGMEHLAPADTPQGVWKRLGEYLPLQPVETLVDWLLEAAGRDETTYRTLRLAMEKVGGSLHQIKALRREIDQIARYCNPDDWDSLLDSLEELLDTEPAAVVEVAEYAVERVEAAIPELEYDEGEAIDILDRLGELHRQACLSARPDPVALAERLFRYDTTGEGNAFHNSLPDYREALGEAGTRRYRELAEAAWRENPGRNYRISSIMENLARESGNIEALVAVKAHDLSSAHRFLDIAEIYQEARQPDQALKWAELGLEAFPERPDSRLRDFLAELYLELGRNDEALALAWAQFAEDPSLRTYQKLRDLAERLGRWPEQRERALAEVERAAQHPKRWATQNQTPDTSLRVEIALWEEDPEAGWEAAQRGYCQPGLKTRLAEKLEEPRPAEALALYLPMIPAQVAQGKNEAYQRAVELIGIVGELLQRLDREDEFQGLLAGWRAAFKAKRNFMKLLDEMGWDL</sequence>
<dbReference type="OrthoDB" id="7187515at2"/>
<dbReference type="SUPFAM" id="SSF48452">
    <property type="entry name" value="TPR-like"/>
    <property type="match status" value="1"/>
</dbReference>
<dbReference type="RefSeq" id="WP_085213471.1">
    <property type="nucleotide sequence ID" value="NZ_FXAM01000001.1"/>
</dbReference>
<dbReference type="EMBL" id="FXAM01000001">
    <property type="protein sequence ID" value="SMF95334.1"/>
    <property type="molecule type" value="Genomic_DNA"/>
</dbReference>
<dbReference type="InterPro" id="IPR007527">
    <property type="entry name" value="Znf_SWIM"/>
</dbReference>
<dbReference type="InterPro" id="IPR011990">
    <property type="entry name" value="TPR-like_helical_dom_sf"/>
</dbReference>
<evidence type="ECO:0000256" key="1">
    <source>
        <dbReference type="PROSITE-ProRule" id="PRU00325"/>
    </source>
</evidence>
<keyword evidence="1" id="KW-0862">Zinc</keyword>
<organism evidence="3 4">
    <name type="scientific">Methylomagnum ishizawai</name>
    <dbReference type="NCBI Taxonomy" id="1760988"/>
    <lineage>
        <taxon>Bacteria</taxon>
        <taxon>Pseudomonadati</taxon>
        <taxon>Pseudomonadota</taxon>
        <taxon>Gammaproteobacteria</taxon>
        <taxon>Methylococcales</taxon>
        <taxon>Methylococcaceae</taxon>
        <taxon>Methylomagnum</taxon>
    </lineage>
</organism>
<feature type="domain" description="SWIM-type" evidence="2">
    <location>
        <begin position="54"/>
        <end position="91"/>
    </location>
</feature>
<keyword evidence="4" id="KW-1185">Reference proteome</keyword>
<keyword evidence="1" id="KW-0863">Zinc-finger</keyword>
<dbReference type="Gene3D" id="1.25.40.10">
    <property type="entry name" value="Tetratricopeptide repeat domain"/>
    <property type="match status" value="1"/>
</dbReference>
<accession>A0A1Y6D4M8</accession>
<name>A0A1Y6D4M8_9GAMM</name>
<evidence type="ECO:0000313" key="3">
    <source>
        <dbReference type="EMBL" id="SMF95334.1"/>
    </source>
</evidence>
<dbReference type="Proteomes" id="UP000192923">
    <property type="component" value="Unassembled WGS sequence"/>
</dbReference>
<dbReference type="STRING" id="1760988.SAMN02949497_2695"/>
<evidence type="ECO:0000313" key="4">
    <source>
        <dbReference type="Proteomes" id="UP000192923"/>
    </source>
</evidence>
<dbReference type="GO" id="GO:0008270">
    <property type="term" value="F:zinc ion binding"/>
    <property type="evidence" value="ECO:0007669"/>
    <property type="project" value="UniProtKB-KW"/>
</dbReference>
<gene>
    <name evidence="3" type="ORF">SAMN02949497_2695</name>
</gene>
<protein>
    <submittedName>
        <fullName evidence="3">Uncharacterized conserved protein, contains Zn finger domain</fullName>
    </submittedName>
</protein>
<reference evidence="3 4" key="1">
    <citation type="submission" date="2016-12" db="EMBL/GenBank/DDBJ databases">
        <authorList>
            <person name="Song W.-J."/>
            <person name="Kurnit D.M."/>
        </authorList>
    </citation>
    <scope>NUCLEOTIDE SEQUENCE [LARGE SCALE GENOMIC DNA]</scope>
    <source>
        <strain evidence="3 4">175</strain>
    </source>
</reference>